<evidence type="ECO:0000313" key="2">
    <source>
        <dbReference type="EnsemblMetazoa" id="XP_022670719"/>
    </source>
</evidence>
<feature type="transmembrane region" description="Helical" evidence="1">
    <location>
        <begin position="138"/>
        <end position="157"/>
    </location>
</feature>
<keyword evidence="1" id="KW-1133">Transmembrane helix</keyword>
<feature type="transmembrane region" description="Helical" evidence="1">
    <location>
        <begin position="229"/>
        <end position="249"/>
    </location>
</feature>
<dbReference type="OrthoDB" id="417037at2759"/>
<feature type="transmembrane region" description="Helical" evidence="1">
    <location>
        <begin position="195"/>
        <end position="217"/>
    </location>
</feature>
<dbReference type="AlphaFoldDB" id="A0A7M7KTV0"/>
<dbReference type="InParanoid" id="A0A7M7KTV0"/>
<feature type="transmembrane region" description="Helical" evidence="1">
    <location>
        <begin position="40"/>
        <end position="62"/>
    </location>
</feature>
<feature type="transmembrane region" description="Helical" evidence="1">
    <location>
        <begin position="99"/>
        <end position="118"/>
    </location>
</feature>
<name>A0A7M7KTV0_VARDE</name>
<feature type="transmembrane region" description="Helical" evidence="1">
    <location>
        <begin position="261"/>
        <end position="290"/>
    </location>
</feature>
<keyword evidence="1" id="KW-0812">Transmembrane</keyword>
<evidence type="ECO:0000256" key="1">
    <source>
        <dbReference type="SAM" id="Phobius"/>
    </source>
</evidence>
<accession>A0A7M7KTV0</accession>
<dbReference type="EnsemblMetazoa" id="XM_022814984">
    <property type="protein sequence ID" value="XP_022670719"/>
    <property type="gene ID" value="LOC111254290"/>
</dbReference>
<proteinExistence type="predicted"/>
<sequence length="328" mass="36013">MWLAACSCSLCRFGAGLEVQTLETHILLVLTNEGFIYPAVFLRFFISWQALCGSLALSRLALRSRRHPRCTGALLWGALPLLPLVTLHSYAGSKALAELPIPIFMALQTAASLINWGLDAVQNIEHKAGQRRMSQLSVFVLSAFAVSSVLVHLPTSYSTGASWMTMHVLSLASVKYLEANTVNHCVRVNVKLRELTYNCSVLIILTSMSVAAGDYFYILEASYFQRPSFWIAFLMSGAASAFLAGRSWSLLSSSMARVTTAVTALLLLGLPHGIPVEINIWMILLFLCVLRLHAGPPPSRPSCPHEAYRVLSHNGQNHNADCHFQAII</sequence>
<feature type="transmembrane region" description="Helical" evidence="1">
    <location>
        <begin position="74"/>
        <end position="93"/>
    </location>
</feature>
<dbReference type="GeneID" id="111254290"/>
<evidence type="ECO:0000313" key="3">
    <source>
        <dbReference type="Proteomes" id="UP000594260"/>
    </source>
</evidence>
<reference evidence="2" key="1">
    <citation type="submission" date="2021-01" db="UniProtKB">
        <authorList>
            <consortium name="EnsemblMetazoa"/>
        </authorList>
    </citation>
    <scope>IDENTIFICATION</scope>
</reference>
<keyword evidence="1" id="KW-0472">Membrane</keyword>
<organism evidence="2 3">
    <name type="scientific">Varroa destructor</name>
    <name type="common">Honeybee mite</name>
    <dbReference type="NCBI Taxonomy" id="109461"/>
    <lineage>
        <taxon>Eukaryota</taxon>
        <taxon>Metazoa</taxon>
        <taxon>Ecdysozoa</taxon>
        <taxon>Arthropoda</taxon>
        <taxon>Chelicerata</taxon>
        <taxon>Arachnida</taxon>
        <taxon>Acari</taxon>
        <taxon>Parasitiformes</taxon>
        <taxon>Mesostigmata</taxon>
        <taxon>Gamasina</taxon>
        <taxon>Dermanyssoidea</taxon>
        <taxon>Varroidae</taxon>
        <taxon>Varroa</taxon>
    </lineage>
</organism>
<protein>
    <submittedName>
        <fullName evidence="2">Uncharacterized protein</fullName>
    </submittedName>
</protein>
<dbReference type="KEGG" id="vde:111254290"/>
<dbReference type="RefSeq" id="XP_022670719.1">
    <property type="nucleotide sequence ID" value="XM_022814984.1"/>
</dbReference>
<keyword evidence="3" id="KW-1185">Reference proteome</keyword>
<dbReference type="Proteomes" id="UP000594260">
    <property type="component" value="Unplaced"/>
</dbReference>